<sequence length="415" mass="48672">MPKICDIKFDDGRTRLIGVNGKEVNFCPCCTWYFESPQTLQHHYINKHAFLYCMDCAGKKNGHNGISGFKKHCEKSPKQHEVGCGECGKKIGRPMHPGNYGFIATHLKACQAVADVYCQDFFTSATAYNDHTCNDHVHVARVAKVNQEDYEERNRKRVQEHRAIQAERDREFYARLRQIQPRPQMMSDEELEILRERQEDRAFWRRIKEEDLRKTAEIRRQQRLNPPPETVYEMVTRKQAEDPDFNEWDEYARLEREEREAEDRARPAAPPPQPRATTKAGRRAQVKAAGIEALRKMYGIVPALEREPDWQEQVRLEIEAKEAAEAKARAEKLAEKQRIQKEIELEKLKNETPEEKKERQEKEEAARKEKERIIGAAKTFARMWKAQVEQEQKDAMKNGKILPNVYRYPGYEEAM</sequence>
<organism evidence="2 3">
    <name type="scientific">Orbilia ellipsospora</name>
    <dbReference type="NCBI Taxonomy" id="2528407"/>
    <lineage>
        <taxon>Eukaryota</taxon>
        <taxon>Fungi</taxon>
        <taxon>Dikarya</taxon>
        <taxon>Ascomycota</taxon>
        <taxon>Pezizomycotina</taxon>
        <taxon>Orbiliomycetes</taxon>
        <taxon>Orbiliales</taxon>
        <taxon>Orbiliaceae</taxon>
        <taxon>Orbilia</taxon>
    </lineage>
</organism>
<reference evidence="2 3" key="1">
    <citation type="submission" date="2019-10" db="EMBL/GenBank/DDBJ databases">
        <authorList>
            <person name="Palmer J.M."/>
        </authorList>
    </citation>
    <scope>NUCLEOTIDE SEQUENCE [LARGE SCALE GENOMIC DNA]</scope>
    <source>
        <strain evidence="2 3">TWF694</strain>
    </source>
</reference>
<evidence type="ECO:0000313" key="3">
    <source>
        <dbReference type="Proteomes" id="UP001365542"/>
    </source>
</evidence>
<name>A0AAV9XRZ8_9PEZI</name>
<dbReference type="Proteomes" id="UP001365542">
    <property type="component" value="Unassembled WGS sequence"/>
</dbReference>
<dbReference type="EMBL" id="JAVHJO010000001">
    <property type="protein sequence ID" value="KAK6544317.1"/>
    <property type="molecule type" value="Genomic_DNA"/>
</dbReference>
<comment type="caution">
    <text evidence="2">The sequence shown here is derived from an EMBL/GenBank/DDBJ whole genome shotgun (WGS) entry which is preliminary data.</text>
</comment>
<keyword evidence="3" id="KW-1185">Reference proteome</keyword>
<accession>A0AAV9XRZ8</accession>
<evidence type="ECO:0000313" key="2">
    <source>
        <dbReference type="EMBL" id="KAK6544317.1"/>
    </source>
</evidence>
<evidence type="ECO:0008006" key="4">
    <source>
        <dbReference type="Google" id="ProtNLM"/>
    </source>
</evidence>
<evidence type="ECO:0000256" key="1">
    <source>
        <dbReference type="SAM" id="MobiDB-lite"/>
    </source>
</evidence>
<protein>
    <recommendedName>
        <fullName evidence="4">C2H2-type domain-containing protein</fullName>
    </recommendedName>
</protein>
<feature type="region of interest" description="Disordered" evidence="1">
    <location>
        <begin position="256"/>
        <end position="284"/>
    </location>
</feature>
<dbReference type="AlphaFoldDB" id="A0AAV9XRZ8"/>
<gene>
    <name evidence="2" type="ORF">TWF694_001017</name>
</gene>
<feature type="region of interest" description="Disordered" evidence="1">
    <location>
        <begin position="345"/>
        <end position="370"/>
    </location>
</feature>
<feature type="compositionally biased region" description="Basic and acidic residues" evidence="1">
    <location>
        <begin position="256"/>
        <end position="266"/>
    </location>
</feature>
<proteinExistence type="predicted"/>